<dbReference type="AlphaFoldDB" id="A0AA38UAX0"/>
<proteinExistence type="predicted"/>
<evidence type="ECO:0000313" key="2">
    <source>
        <dbReference type="Proteomes" id="UP001163846"/>
    </source>
</evidence>
<reference evidence="1" key="1">
    <citation type="submission" date="2022-08" db="EMBL/GenBank/DDBJ databases">
        <authorList>
            <consortium name="DOE Joint Genome Institute"/>
            <person name="Min B."/>
            <person name="Riley R."/>
            <person name="Sierra-Patev S."/>
            <person name="Naranjo-Ortiz M."/>
            <person name="Looney B."/>
            <person name="Konkel Z."/>
            <person name="Slot J.C."/>
            <person name="Sakamoto Y."/>
            <person name="Steenwyk J.L."/>
            <person name="Rokas A."/>
            <person name="Carro J."/>
            <person name="Camarero S."/>
            <person name="Ferreira P."/>
            <person name="Molpeceres G."/>
            <person name="Ruiz-Duenas F.J."/>
            <person name="Serrano A."/>
            <person name="Henrissat B."/>
            <person name="Drula E."/>
            <person name="Hughes K.W."/>
            <person name="Mata J.L."/>
            <person name="Ishikawa N.K."/>
            <person name="Vargas-Isla R."/>
            <person name="Ushijima S."/>
            <person name="Smith C.A."/>
            <person name="Ahrendt S."/>
            <person name="Andreopoulos W."/>
            <person name="He G."/>
            <person name="Labutti K."/>
            <person name="Lipzen A."/>
            <person name="Ng V."/>
            <person name="Sandor L."/>
            <person name="Barry K."/>
            <person name="Martinez A.T."/>
            <person name="Xiao Y."/>
            <person name="Gibbons J.G."/>
            <person name="Terashima K."/>
            <person name="Hibbett D.S."/>
            <person name="Grigoriev I.V."/>
        </authorList>
    </citation>
    <scope>NUCLEOTIDE SEQUENCE</scope>
    <source>
        <strain evidence="1">TFB9207</strain>
    </source>
</reference>
<comment type="caution">
    <text evidence="1">The sequence shown here is derived from an EMBL/GenBank/DDBJ whole genome shotgun (WGS) entry which is preliminary data.</text>
</comment>
<dbReference type="Proteomes" id="UP001163846">
    <property type="component" value="Unassembled WGS sequence"/>
</dbReference>
<protein>
    <submittedName>
        <fullName evidence="1">Uncharacterized protein</fullName>
    </submittedName>
</protein>
<accession>A0AA38UAX0</accession>
<dbReference type="EMBL" id="MU806430">
    <property type="protein sequence ID" value="KAJ3835260.1"/>
    <property type="molecule type" value="Genomic_DNA"/>
</dbReference>
<gene>
    <name evidence="1" type="ORF">F5878DRAFT_628454</name>
</gene>
<sequence>MDSLRLYPPLPNELLHSIANYIAYTPNISNQRGSRNKSFFKHASPELLALSVVNWRLRRICLPFLLAYIKLRHDKDVKKLENDLSLCAKFTKNLVIGRFGALTQDGERITSRVVPRLEQLLNVELPDCWDRSDLLRIILAHPTVTSVLVNEEPHVSMRAHDLSKVILDYTNSTSAFSPQFTTYFERGMRLKCLGLATDSIDNRLQSHHFPGLEEIKIYMFKADVSFSWLSPLSSTYPTLTRLWLLQIDKDSLTHNAPPFLSSLVVESQRQGLQHVFRILGVGLCRAKPVDQESQDWRVMGLALRTTSAHKLLIETLALVASVFPKLEFLTLDLDRHQETYNIDELASVLARFSSLRVIYLECVYERLNFGPGNENLMRPVQRDGSTHSDSLDELRARAESGLLLFTSRLVKQAKSLDLVHIDDMGYGSAGSTRPLIHWHLRGWLHVLNSNRDIGGTLGNYH</sequence>
<name>A0AA38UAX0_9AGAR</name>
<organism evidence="1 2">
    <name type="scientific">Lentinula raphanica</name>
    <dbReference type="NCBI Taxonomy" id="153919"/>
    <lineage>
        <taxon>Eukaryota</taxon>
        <taxon>Fungi</taxon>
        <taxon>Dikarya</taxon>
        <taxon>Basidiomycota</taxon>
        <taxon>Agaricomycotina</taxon>
        <taxon>Agaricomycetes</taxon>
        <taxon>Agaricomycetidae</taxon>
        <taxon>Agaricales</taxon>
        <taxon>Marasmiineae</taxon>
        <taxon>Omphalotaceae</taxon>
        <taxon>Lentinula</taxon>
    </lineage>
</organism>
<evidence type="ECO:0000313" key="1">
    <source>
        <dbReference type="EMBL" id="KAJ3835260.1"/>
    </source>
</evidence>
<keyword evidence="2" id="KW-1185">Reference proteome</keyword>